<dbReference type="Proteomes" id="UP000053611">
    <property type="component" value="Unassembled WGS sequence"/>
</dbReference>
<proteinExistence type="predicted"/>
<gene>
    <name evidence="1" type="ORF">CC85DRAFT_300990</name>
</gene>
<dbReference type="AlphaFoldDB" id="A0A0J0XRU9"/>
<dbReference type="RefSeq" id="XP_018280308.1">
    <property type="nucleotide sequence ID" value="XM_018425252.1"/>
</dbReference>
<organism evidence="1 2">
    <name type="scientific">Cutaneotrichosporon oleaginosum</name>
    <dbReference type="NCBI Taxonomy" id="879819"/>
    <lineage>
        <taxon>Eukaryota</taxon>
        <taxon>Fungi</taxon>
        <taxon>Dikarya</taxon>
        <taxon>Basidiomycota</taxon>
        <taxon>Agaricomycotina</taxon>
        <taxon>Tremellomycetes</taxon>
        <taxon>Trichosporonales</taxon>
        <taxon>Trichosporonaceae</taxon>
        <taxon>Cutaneotrichosporon</taxon>
    </lineage>
</organism>
<evidence type="ECO:0000313" key="2">
    <source>
        <dbReference type="Proteomes" id="UP000053611"/>
    </source>
</evidence>
<dbReference type="GeneID" id="28985855"/>
<sequence>MATRGVSQAQITKRARLERPPVNPLSPVQAIYLQLIKQWYGQFIQQLPPGTGHKVQGAHFYSWDEATGPMAPTWQPKHFKPLLAIAANRQGESGQAIAERTFYISVFYVLQLYDRARLVAGCPPLTSDAKVSVWDIARASLGAAQAPKGR</sequence>
<dbReference type="EMBL" id="KQ087191">
    <property type="protein sequence ID" value="KLT43817.1"/>
    <property type="molecule type" value="Genomic_DNA"/>
</dbReference>
<evidence type="ECO:0000313" key="1">
    <source>
        <dbReference type="EMBL" id="KLT43817.1"/>
    </source>
</evidence>
<keyword evidence="2" id="KW-1185">Reference proteome</keyword>
<name>A0A0J0XRU9_9TREE</name>
<reference evidence="1 2" key="1">
    <citation type="submission" date="2015-03" db="EMBL/GenBank/DDBJ databases">
        <title>Genomics and transcriptomics of the oil-accumulating basidiomycete yeast T. oleaginosus allow insights into substrate utilization and the diverse evolutionary trajectories of mating systems in fungi.</title>
        <authorList>
            <consortium name="DOE Joint Genome Institute"/>
            <person name="Kourist R."/>
            <person name="Kracht O."/>
            <person name="Bracharz F."/>
            <person name="Lipzen A."/>
            <person name="Nolan M."/>
            <person name="Ohm R."/>
            <person name="Grigoriev I."/>
            <person name="Sun S."/>
            <person name="Heitman J."/>
            <person name="Bruck T."/>
            <person name="Nowrousian M."/>
        </authorList>
    </citation>
    <scope>NUCLEOTIDE SEQUENCE [LARGE SCALE GENOMIC DNA]</scope>
    <source>
        <strain evidence="1 2">IBC0246</strain>
    </source>
</reference>
<protein>
    <submittedName>
        <fullName evidence="1">Uncharacterized protein</fullName>
    </submittedName>
</protein>
<accession>A0A0J0XRU9</accession>